<keyword evidence="3" id="KW-0963">Cytoplasm</keyword>
<keyword evidence="5" id="KW-0966">Cell projection</keyword>
<dbReference type="AlphaFoldDB" id="A0A7S4A6K5"/>
<protein>
    <recommendedName>
        <fullName evidence="6">BART domain-containing protein</fullName>
    </recommendedName>
</protein>
<dbReference type="GO" id="GO:0005737">
    <property type="term" value="C:cytoplasm"/>
    <property type="evidence" value="ECO:0007669"/>
    <property type="project" value="UniProtKB-SubCell"/>
</dbReference>
<evidence type="ECO:0000256" key="1">
    <source>
        <dbReference type="ARBA" id="ARBA00004138"/>
    </source>
</evidence>
<name>A0A7S4A6K5_9STRA</name>
<evidence type="ECO:0000256" key="4">
    <source>
        <dbReference type="ARBA" id="ARBA00023069"/>
    </source>
</evidence>
<dbReference type="Gene3D" id="1.20.1520.10">
    <property type="entry name" value="ADP-ribosylation factor-like 2-binding protein, domain"/>
    <property type="match status" value="1"/>
</dbReference>
<dbReference type="InterPro" id="IPR042541">
    <property type="entry name" value="BART_sf"/>
</dbReference>
<organism evidence="7">
    <name type="scientific">Pelagomonas calceolata</name>
    <dbReference type="NCBI Taxonomy" id="35677"/>
    <lineage>
        <taxon>Eukaryota</taxon>
        <taxon>Sar</taxon>
        <taxon>Stramenopiles</taxon>
        <taxon>Ochrophyta</taxon>
        <taxon>Pelagophyceae</taxon>
        <taxon>Pelagomonadales</taxon>
        <taxon>Pelagomonadaceae</taxon>
        <taxon>Pelagomonas</taxon>
    </lineage>
</organism>
<comment type="subcellular location">
    <subcellularLocation>
        <location evidence="1">Cell projection</location>
        <location evidence="1">Cilium</location>
    </subcellularLocation>
    <subcellularLocation>
        <location evidence="2">Cytoplasm</location>
    </subcellularLocation>
</comment>
<dbReference type="EMBL" id="HBIW01023988">
    <property type="protein sequence ID" value="CAE0705249.1"/>
    <property type="molecule type" value="Transcribed_RNA"/>
</dbReference>
<feature type="domain" description="BART" evidence="6">
    <location>
        <begin position="23"/>
        <end position="142"/>
    </location>
</feature>
<gene>
    <name evidence="7" type="ORF">PCAL00307_LOCUS20697</name>
</gene>
<dbReference type="GO" id="GO:0005929">
    <property type="term" value="C:cilium"/>
    <property type="evidence" value="ECO:0007669"/>
    <property type="project" value="UniProtKB-SubCell"/>
</dbReference>
<sequence length="148" mass="17313">MPRDETKDEDDSSDGDGPEFVDMIAACKDYFGEPDALPLLERFVEEHSSKFAHRQSLDASEEEQDLVHTELHREYLVRWEAAIEAFLSEKAFSLQEFQAQLRDAVEDRYCALFEEHEHHGWVDSCFAAVSYEHFYRRMVAAARRGRHK</sequence>
<evidence type="ECO:0000259" key="6">
    <source>
        <dbReference type="Pfam" id="PF11527"/>
    </source>
</evidence>
<accession>A0A7S4A6K5</accession>
<evidence type="ECO:0000313" key="7">
    <source>
        <dbReference type="EMBL" id="CAE0705249.1"/>
    </source>
</evidence>
<proteinExistence type="predicted"/>
<evidence type="ECO:0000256" key="5">
    <source>
        <dbReference type="ARBA" id="ARBA00023273"/>
    </source>
</evidence>
<keyword evidence="4" id="KW-0969">Cilium</keyword>
<dbReference type="InterPro" id="IPR023379">
    <property type="entry name" value="BART_dom"/>
</dbReference>
<evidence type="ECO:0000256" key="2">
    <source>
        <dbReference type="ARBA" id="ARBA00004496"/>
    </source>
</evidence>
<reference evidence="7" key="1">
    <citation type="submission" date="2021-01" db="EMBL/GenBank/DDBJ databases">
        <authorList>
            <person name="Corre E."/>
            <person name="Pelletier E."/>
            <person name="Niang G."/>
            <person name="Scheremetjew M."/>
            <person name="Finn R."/>
            <person name="Kale V."/>
            <person name="Holt S."/>
            <person name="Cochrane G."/>
            <person name="Meng A."/>
            <person name="Brown T."/>
            <person name="Cohen L."/>
        </authorList>
    </citation>
    <scope>NUCLEOTIDE SEQUENCE</scope>
    <source>
        <strain evidence="7">CCMP1756</strain>
    </source>
</reference>
<dbReference type="Pfam" id="PF11527">
    <property type="entry name" value="ARL2_Bind_BART"/>
    <property type="match status" value="1"/>
</dbReference>
<feature type="non-terminal residue" evidence="7">
    <location>
        <position position="148"/>
    </location>
</feature>
<evidence type="ECO:0000256" key="3">
    <source>
        <dbReference type="ARBA" id="ARBA00022490"/>
    </source>
</evidence>